<gene>
    <name evidence="5" type="primary">Col7a1</name>
    <name evidence="5" type="ORF">CALNIC_R06975</name>
</gene>
<dbReference type="PANTHER" id="PTHR24023:SF1089">
    <property type="entry name" value="COLLAGEN TYPE III, PUTATIVE-RELATED"/>
    <property type="match status" value="1"/>
</dbReference>
<feature type="compositionally biased region" description="Low complexity" evidence="2">
    <location>
        <begin position="2098"/>
        <end position="2113"/>
    </location>
</feature>
<feature type="compositionally biased region" description="Pro residues" evidence="2">
    <location>
        <begin position="1664"/>
        <end position="1674"/>
    </location>
</feature>
<feature type="compositionally biased region" description="Basic and acidic residues" evidence="2">
    <location>
        <begin position="1628"/>
        <end position="1638"/>
    </location>
</feature>
<dbReference type="Pfam" id="PF00041">
    <property type="entry name" value="fn3"/>
    <property type="match status" value="2"/>
</dbReference>
<evidence type="ECO:0000313" key="6">
    <source>
        <dbReference type="Proteomes" id="UP000546235"/>
    </source>
</evidence>
<comment type="caution">
    <text evidence="5">The sequence shown here is derived from an EMBL/GenBank/DDBJ whole genome shotgun (WGS) entry which is preliminary data.</text>
</comment>
<dbReference type="EMBL" id="VZSB01001195">
    <property type="protein sequence ID" value="NWX01197.1"/>
    <property type="molecule type" value="Genomic_DNA"/>
</dbReference>
<feature type="compositionally biased region" description="Low complexity" evidence="2">
    <location>
        <begin position="1334"/>
        <end position="1354"/>
    </location>
</feature>
<dbReference type="CDD" id="cd00063">
    <property type="entry name" value="FN3"/>
    <property type="match status" value="5"/>
</dbReference>
<dbReference type="Pfam" id="PF00092">
    <property type="entry name" value="VWA"/>
    <property type="match status" value="2"/>
</dbReference>
<feature type="domain" description="Fibronectin type-III" evidence="4">
    <location>
        <begin position="917"/>
        <end position="1011"/>
    </location>
</feature>
<dbReference type="InterPro" id="IPR036116">
    <property type="entry name" value="FN3_sf"/>
</dbReference>
<proteinExistence type="predicted"/>
<dbReference type="GO" id="GO:0031012">
    <property type="term" value="C:extracellular matrix"/>
    <property type="evidence" value="ECO:0007669"/>
    <property type="project" value="TreeGrafter"/>
</dbReference>
<protein>
    <submittedName>
        <fullName evidence="5">CO7A1 protein</fullName>
    </submittedName>
</protein>
<feature type="region of interest" description="Disordered" evidence="2">
    <location>
        <begin position="1927"/>
        <end position="2214"/>
    </location>
</feature>
<dbReference type="PROSITE" id="PS50853">
    <property type="entry name" value="FN3"/>
    <property type="match status" value="4"/>
</dbReference>
<feature type="compositionally biased region" description="Basic and acidic residues" evidence="2">
    <location>
        <begin position="1434"/>
        <end position="1447"/>
    </location>
</feature>
<dbReference type="Gene3D" id="3.40.50.410">
    <property type="entry name" value="von Willebrand factor, type A domain"/>
    <property type="match status" value="2"/>
</dbReference>
<dbReference type="InterPro" id="IPR002035">
    <property type="entry name" value="VWF_A"/>
</dbReference>
<feature type="non-terminal residue" evidence="5">
    <location>
        <position position="1"/>
    </location>
</feature>
<evidence type="ECO:0000256" key="1">
    <source>
        <dbReference type="ARBA" id="ARBA00004239"/>
    </source>
</evidence>
<feature type="compositionally biased region" description="Low complexity" evidence="2">
    <location>
        <begin position="1572"/>
        <end position="1581"/>
    </location>
</feature>
<dbReference type="Proteomes" id="UP000546235">
    <property type="component" value="Unassembled WGS sequence"/>
</dbReference>
<dbReference type="InterPro" id="IPR013783">
    <property type="entry name" value="Ig-like_fold"/>
</dbReference>
<dbReference type="PANTHER" id="PTHR24023">
    <property type="entry name" value="COLLAGEN ALPHA"/>
    <property type="match status" value="1"/>
</dbReference>
<feature type="compositionally biased region" description="Basic and acidic residues" evidence="2">
    <location>
        <begin position="1652"/>
        <end position="1662"/>
    </location>
</feature>
<dbReference type="GO" id="GO:0005615">
    <property type="term" value="C:extracellular space"/>
    <property type="evidence" value="ECO:0007669"/>
    <property type="project" value="TreeGrafter"/>
</dbReference>
<feature type="compositionally biased region" description="Basic and acidic residues" evidence="2">
    <location>
        <begin position="1932"/>
        <end position="1949"/>
    </location>
</feature>
<dbReference type="PRINTS" id="PR00453">
    <property type="entry name" value="VWFADOMAIN"/>
</dbReference>
<feature type="compositionally biased region" description="Gly residues" evidence="2">
    <location>
        <begin position="2058"/>
        <end position="2067"/>
    </location>
</feature>
<feature type="region of interest" description="Disordered" evidence="2">
    <location>
        <begin position="1262"/>
        <end position="1447"/>
    </location>
</feature>
<feature type="domain" description="Fibronectin type-III" evidence="4">
    <location>
        <begin position="656"/>
        <end position="743"/>
    </location>
</feature>
<dbReference type="InterPro" id="IPR036465">
    <property type="entry name" value="vWFA_dom_sf"/>
</dbReference>
<evidence type="ECO:0000256" key="2">
    <source>
        <dbReference type="SAM" id="MobiDB-lite"/>
    </source>
</evidence>
<feature type="compositionally biased region" description="Low complexity" evidence="2">
    <location>
        <begin position="2021"/>
        <end position="2045"/>
    </location>
</feature>
<dbReference type="InterPro" id="IPR003961">
    <property type="entry name" value="FN3_dom"/>
</dbReference>
<accession>A0A7K6SSV2</accession>
<dbReference type="SUPFAM" id="SSF53300">
    <property type="entry name" value="vWA-like"/>
    <property type="match status" value="2"/>
</dbReference>
<feature type="domain" description="VWFA" evidence="3">
    <location>
        <begin position="1015"/>
        <end position="1203"/>
    </location>
</feature>
<dbReference type="Pfam" id="PF01391">
    <property type="entry name" value="Collagen"/>
    <property type="match status" value="7"/>
</dbReference>
<dbReference type="SMART" id="SM00327">
    <property type="entry name" value="VWA"/>
    <property type="match status" value="2"/>
</dbReference>
<organism evidence="5 6">
    <name type="scientific">Caloenas nicobarica</name>
    <name type="common">Nicobar pigeon</name>
    <dbReference type="NCBI Taxonomy" id="187106"/>
    <lineage>
        <taxon>Eukaryota</taxon>
        <taxon>Metazoa</taxon>
        <taxon>Chordata</taxon>
        <taxon>Craniata</taxon>
        <taxon>Vertebrata</taxon>
        <taxon>Euteleostomi</taxon>
        <taxon>Archelosauria</taxon>
        <taxon>Archosauria</taxon>
        <taxon>Dinosauria</taxon>
        <taxon>Saurischia</taxon>
        <taxon>Theropoda</taxon>
        <taxon>Coelurosauria</taxon>
        <taxon>Aves</taxon>
        <taxon>Neognathae</taxon>
        <taxon>Neoaves</taxon>
        <taxon>Columbimorphae</taxon>
        <taxon>Columbiformes</taxon>
        <taxon>Columbidae</taxon>
        <taxon>Caloenas</taxon>
    </lineage>
</organism>
<feature type="domain" description="Fibronectin type-III" evidence="4">
    <location>
        <begin position="213"/>
        <end position="308"/>
    </location>
</feature>
<dbReference type="SUPFAM" id="SSF49265">
    <property type="entry name" value="Fibronectin type III"/>
    <property type="match status" value="6"/>
</dbReference>
<name>A0A7K6SSV2_CALNI</name>
<evidence type="ECO:0000313" key="5">
    <source>
        <dbReference type="EMBL" id="NWX01197.1"/>
    </source>
</evidence>
<feature type="region of interest" description="Disordered" evidence="2">
    <location>
        <begin position="1470"/>
        <end position="1833"/>
    </location>
</feature>
<feature type="compositionally biased region" description="Low complexity" evidence="2">
    <location>
        <begin position="1277"/>
        <end position="1286"/>
    </location>
</feature>
<evidence type="ECO:0000259" key="4">
    <source>
        <dbReference type="PROSITE" id="PS50853"/>
    </source>
</evidence>
<dbReference type="Gene3D" id="2.60.40.10">
    <property type="entry name" value="Immunoglobulins"/>
    <property type="match status" value="6"/>
</dbReference>
<feature type="domain" description="Fibronectin type-III" evidence="4">
    <location>
        <begin position="828"/>
        <end position="916"/>
    </location>
</feature>
<feature type="non-terminal residue" evidence="5">
    <location>
        <position position="2214"/>
    </location>
</feature>
<keyword evidence="6" id="KW-1185">Reference proteome</keyword>
<feature type="compositionally biased region" description="Gly residues" evidence="2">
    <location>
        <begin position="1300"/>
        <end position="1309"/>
    </location>
</feature>
<feature type="region of interest" description="Disordered" evidence="2">
    <location>
        <begin position="1223"/>
        <end position="1248"/>
    </location>
</feature>
<reference evidence="5 6" key="1">
    <citation type="submission" date="2019-09" db="EMBL/GenBank/DDBJ databases">
        <title>Bird 10,000 Genomes (B10K) Project - Family phase.</title>
        <authorList>
            <person name="Zhang G."/>
        </authorList>
    </citation>
    <scope>NUCLEOTIDE SEQUENCE [LARGE SCALE GENOMIC DNA]</scope>
    <source>
        <strain evidence="5">OUT-0007</strain>
        <tissue evidence="5">Blood</tissue>
    </source>
</reference>
<feature type="compositionally biased region" description="Basic and acidic residues" evidence="2">
    <location>
        <begin position="1263"/>
        <end position="1272"/>
    </location>
</feature>
<dbReference type="InterPro" id="IPR050149">
    <property type="entry name" value="Collagen_superfamily"/>
</dbReference>
<feature type="compositionally biased region" description="Basic and acidic residues" evidence="2">
    <location>
        <begin position="1975"/>
        <end position="1984"/>
    </location>
</feature>
<feature type="compositionally biased region" description="Basic and acidic residues" evidence="2">
    <location>
        <begin position="1722"/>
        <end position="1736"/>
    </location>
</feature>
<dbReference type="PROSITE" id="PS50234">
    <property type="entry name" value="VWFA"/>
    <property type="match status" value="2"/>
</dbReference>
<dbReference type="SMART" id="SM00060">
    <property type="entry name" value="FN3"/>
    <property type="match status" value="6"/>
</dbReference>
<feature type="domain" description="VWFA" evidence="3">
    <location>
        <begin position="13"/>
        <end position="187"/>
    </location>
</feature>
<sequence length="2214" mass="231417">SSPSACRTAEAADILFLVGQSQGTRKESSWLVKDFISSMARSFENMVMGKGGIRLAVALYGEKARMSIELTDYVTMEEMLVAIQGLSLKGSSLKTGSALVFAAHAMSRLDTLREDAAKVVVLITDGKSSDSVEDEARVLQDRGVTVFAVGIKDADRNELKKIASEPTAEHVLYVEDFHLLTKVAPKLSRRLCFAASEPPRPIKQTVQAEKIIGPRELYVSEHSHSSLRLTWMPATGRVTGYRVHLQPLLPSGRPDSDDQRQIVVDGDKSTVLVTDLKPNTKYVFTVRAIYADAPGESAAVKGKTSRWLFHSHPCVFLVWVQEKKNTQNCTCEERWEWVGGTSVQMPMVWLGHLHWASWRATRSTSPEVRWCGGYLVSICIVTSRPTVDIFHIQMPALVWMWDEQEGFTITLLLYFAANRQGMTYEQVLRGDVSSHVLDNLQEDREYNISIYAVYPQGPSRPVAAVGRTLKLLPVKNILLQNGTTNTLQARWSPVRGATGYRLTWTSAGRDSGLGVLLQHSIPPWVHALWVLGSGRLLPIPMQPSQTLEGFCFSSLTSKTENRGQSSIQYHATVYFSSGCFHAFPLPSQPRRPKRTQTSFPFAEGSIQDVNLSNTYSYYMIQGLRPGTEYNVTINPVFGDVEGPVVSRKATTVASSTVQMLNVSEISINSALVSWDSVAGATGYRVAWGPTPDRPRQLALNRSITSYQLRNLAHDTEYVISLYVLFGSVEGPGITTSARTCEYGQGIQVATTPHTPCMAGSTSCIPTKASHCASYTPLPITFPSCWGHRGNPGHINMLPSLISPQPSQEDISSWLIFAVSPAESHVIQTIQDLRVTDTGVNNLKLSWRRLPGVTHYKISWVPFNGGLETSQVLAAETVSFTIPKLKESTTYTICMSAMMGGREGSPTLLTAKTLDLPKVTEFTVQEAAETSVLLTWTAVPGASMYLLTWRLSSVSSFFTASDLSQELLPAASTSYQVTGLSVKEIYLFSIRPVFGDTEGAETTLLGQTVCGKFKADIGFLVDESSSIGQSNFNKVKDFLFRIISYFPKIGPEGTQARFSLHVFNLFFFWQVAVAQYSEEPRAAFHFSQHRDRNSVLKAVKGLGYTGGNTKTGRGLTYMLKEIFQSSRGMRPDFPHVLVLMTDGRSQDDVLPPARAAHALGIRIIAVGVSGADPAELNSILLQQNLQNVFYVTTFDDFPQILQELIEVARHEADKQLPFGEIESKLQVPDPSPAEPLTQKEEKSCGPWCGPPAHGGYDPYSFIPKGEKGERGLPGKDGIPGLPGRPGRTGPPGPPGLMGLPGIQGGIGSPGYPGPAGPKGDRGEPGYVLGGVEVIPGQNGQPGPPGQKGQPGVPGVAGPPGLPGPQGPPGISIKGEPGDSGIRVNVHQDLKGLLGHAGPRGRNGLKGDRGSAGEPGKPGLPGAVGLDGAPGLPGPRGEKGDKGQGGVKGEKVRLAGTGVLIQWKFSFDVLQGFPGPPGQKGDQGNPGFPGAPAMGVLGPPGKKGVRGDTGPAGPLGRQGNKGIQGDKGEKGSPGFGIPGQPGLKGDPGDRGNVGLSGKPGQKGEIGLKGEKGEPGFPGKPGETGLRGKDGEAGVPGEPGERGIRGPPGLPGRPGEQGIKGDTGQPGKDGNTGEKGDKGESGEPGLPGTPGSFGDRGKDGLKGERGPPGPKGEPGPPGKAVEMKVHPPGAPGAWKASSGSMGEMGAPGARGDKGEKGQPGEMGEPGEKGMKGDRGENGQKGEPGIGFRGPVGQAGPPGFKGEPGAPGPPGAQGIQGIHGNAGTPGSQGHRGAPGLPGMPGQKGKHGKRGRNGFAGPMGPPGSPGKEGIPGTPGPKGNKGEIGIGAVGPRGPRGLPGPQVEICLQLFFILLPLFPPVVLAKGNQPPSSLGLQHSLFLTSLRSFGLLLAKTPGGDEGIVGVRGPPGMMGLKGFPGVKGERGDRGLLGPKGERGDPMTIFGPQGYKGNKGDPGEQGLPGFDGDKGEKGEDGPVGEKGLKGEAGSKGVMGLFGTRGPVGQKVSTVSISGEPGEPGLPGSAGAAGLNGKNGNKGAKGDRGLQGQKGKPGGKGDPGTIGDIGQKGAKGLRGLPGHIGAPGVEGIKGEIGSPGKPGIPGSDGPCGPKGEQGASGDHGASGIPGEKGEKGAKGVPGLAGFKGQMGWPGKTGVAGPEGPQGPQGEPGPQGPRGKRGRPQLCLRGPPGTDGRKGEMGENGPAGQKGE</sequence>
<dbReference type="InterPro" id="IPR008160">
    <property type="entry name" value="Collagen"/>
</dbReference>
<evidence type="ECO:0000259" key="3">
    <source>
        <dbReference type="PROSITE" id="PS50234"/>
    </source>
</evidence>
<comment type="subcellular location">
    <subcellularLocation>
        <location evidence="1">Secreted</location>
        <location evidence="1">Extracellular space</location>
    </subcellularLocation>
</comment>